<feature type="transmembrane region" description="Helical" evidence="1">
    <location>
        <begin position="235"/>
        <end position="255"/>
    </location>
</feature>
<feature type="transmembrane region" description="Helical" evidence="1">
    <location>
        <begin position="193"/>
        <end position="214"/>
    </location>
</feature>
<feature type="transmembrane region" description="Helical" evidence="1">
    <location>
        <begin position="321"/>
        <end position="342"/>
    </location>
</feature>
<reference evidence="3 4" key="1">
    <citation type="submission" date="2024-04" db="EMBL/GenBank/DDBJ databases">
        <title>Tritrichomonas musculus Genome.</title>
        <authorList>
            <person name="Alves-Ferreira E."/>
            <person name="Grigg M."/>
            <person name="Lorenzi H."/>
            <person name="Galac M."/>
        </authorList>
    </citation>
    <scope>NUCLEOTIDE SEQUENCE [LARGE SCALE GENOMIC DNA]</scope>
    <source>
        <strain evidence="3 4">EAF2021</strain>
    </source>
</reference>
<dbReference type="Pfam" id="PF00211">
    <property type="entry name" value="Guanylate_cyc"/>
    <property type="match status" value="1"/>
</dbReference>
<keyword evidence="1" id="KW-1133">Transmembrane helix</keyword>
<comment type="caution">
    <text evidence="3">The sequence shown here is derived from an EMBL/GenBank/DDBJ whole genome shotgun (WGS) entry which is preliminary data.</text>
</comment>
<dbReference type="PROSITE" id="PS50125">
    <property type="entry name" value="GUANYLATE_CYCLASE_2"/>
    <property type="match status" value="1"/>
</dbReference>
<feature type="transmembrane region" description="Helical" evidence="1">
    <location>
        <begin position="65"/>
        <end position="86"/>
    </location>
</feature>
<feature type="domain" description="Guanylate cyclase" evidence="2">
    <location>
        <begin position="1379"/>
        <end position="1531"/>
    </location>
</feature>
<dbReference type="Gene3D" id="3.30.70.1230">
    <property type="entry name" value="Nucleotide cyclase"/>
    <property type="match status" value="1"/>
</dbReference>
<feature type="transmembrane region" description="Helical" evidence="1">
    <location>
        <begin position="1162"/>
        <end position="1185"/>
    </location>
</feature>
<dbReference type="InterPro" id="IPR000014">
    <property type="entry name" value="PAS"/>
</dbReference>
<evidence type="ECO:0000256" key="1">
    <source>
        <dbReference type="SAM" id="Phobius"/>
    </source>
</evidence>
<evidence type="ECO:0000313" key="4">
    <source>
        <dbReference type="Proteomes" id="UP001470230"/>
    </source>
</evidence>
<keyword evidence="4" id="KW-1185">Reference proteome</keyword>
<organism evidence="3 4">
    <name type="scientific">Tritrichomonas musculus</name>
    <dbReference type="NCBI Taxonomy" id="1915356"/>
    <lineage>
        <taxon>Eukaryota</taxon>
        <taxon>Metamonada</taxon>
        <taxon>Parabasalia</taxon>
        <taxon>Tritrichomonadida</taxon>
        <taxon>Tritrichomonadidae</taxon>
        <taxon>Tritrichomonas</taxon>
    </lineage>
</organism>
<dbReference type="Proteomes" id="UP001470230">
    <property type="component" value="Unassembled WGS sequence"/>
</dbReference>
<feature type="transmembrane region" description="Helical" evidence="1">
    <location>
        <begin position="159"/>
        <end position="187"/>
    </location>
</feature>
<dbReference type="InterPro" id="IPR001054">
    <property type="entry name" value="A/G_cyclase"/>
</dbReference>
<dbReference type="SUPFAM" id="SSF55073">
    <property type="entry name" value="Nucleotide cyclase"/>
    <property type="match status" value="1"/>
</dbReference>
<feature type="transmembrane region" description="Helical" evidence="1">
    <location>
        <begin position="660"/>
        <end position="680"/>
    </location>
</feature>
<keyword evidence="1" id="KW-0472">Membrane</keyword>
<feature type="transmembrane region" description="Helical" evidence="1">
    <location>
        <begin position="291"/>
        <end position="315"/>
    </location>
</feature>
<sequence>MNQIHFPEKNNRLNNMSEMMSNQLIFPLNPQNAQNNNNKNQKESNLFHFLFALFDEITKLHIRSFFFYFFQAIIVFVQLIGVNWYCYLPNVWEKSNSAFAKILVGINTIVMLDITNDPRDYPIPAFVVPLIWNLIIAILLIVTYVIFKNSGTFSKKYSIFIAIVLQVLFYIGFLPSFTTLGTILRFIPEKNGLVIFLFILYVIVIAFDIIVIIIQTHLINFCSNPTISFLTTFDGHHLSNLLVFSGITIILTNMATVFDDWFYVVSIILHVVFNSYQLFKLFEFPLVRLWTYTIFSAFYCASIVTDILTIVSIFNGSLTDIIKFVVPICVFVVASICFYFVFRFQINKISSLLDPKEITDDEKVRYFEGLQCKNVRQATIYLHVGLSLLKPAVLDSSLGIILSNRFNDYNLWLLTGNIASFIPCNETQLDECIEKLNKMYSKSIVNRILVKRLVKIQKNRALVSTGDIEDKIVSIKMKTDDSINEIKQFWQKIESKDDRINDSLIGSIAASISSTKRSWNETLSMYPNESKLAVGYSNFLIECLGKFEDGIVWKIKGGHLEKGFHADLDKFFQAFVVAMPKLWKDKMVDKFGNLSKGATVDVTSHTTTSTVTAQEKLEEDMEGGVIEQCAEEMFQWPRLRMSLTKATSHYRPKGLTFFQILKYFAFLIWVVLILITLTYYSSLFYRMDTTYHRINALKDVQVALNNMRTLLFLQAMKDISTNKNQPYFYDDEIYTKYLPEKALAENDMEYNYSNFLQSFLQWSIKCVDSMNDLYQTFGESARNGEDISKSLATFLNKSAIMRVLGKTQATTSTKNAMLAILYNYDEFIKNYKPANAENLIRTEQIIKTHGLHIAFSQYANTFMGDVVQQAKNESERIKKTSKSFVIVDLVLMIVVCLPLVFIPMILIVVDQRKIFNALKSVNPEGAKLASQTLVKDSDQKIDYLSSSQNSRSTKNSIILLIFAYTLLFVLAIILTAVAYVVIQKKSPYLADLIELLGYGSLRTSYIKECFSLLCLIKVAILKSADLNKIDLFYMPASQAPYILYQFTNMANENHNYFFKGKDGKKGVESISKELSKLLNKDTCDTPLSSEMMHPLYECISLDQLISTFISNSNSFLSSSNTFNSSSFVNLFHLTTCELYRKLIESDRLMTELVADTADQTEVIIVILLIISLILVLINILIIFVLEKTLMKNLKASLILIRHLPPPVVVETSKIIDILLVKKTQESEDTDDPKQIVFNTTEQPIICIGDGFIIETINKAFKKSFNFSSEQLVGKKLTSLIDQPVELEGEKTPQEQGAYRMYEKMGQMIETDEDLKCNYPVLCVCGDEEEVKTSVDVFPVHDKTDRISNFIIFIEDRKKTGKIKEKIEQTKSQSSMLMNQLIPRDVSNFFAGKEENFVFCAKSVTVVTVQIIHAADFANENSSKLDQIFASIERVAKDNKGMIKIQNLFDTLFFASGIFNQESDTSHAKLALEFAKSAKSELLEQIPEDKTESARFEIAIMSGGPLICSIDGDIYKSFEVFGSIIDDVIQLQAAAPSNSIIMAESTKSLVNNDKKDENNDAFSDDEIQNVGDSEMIPGVTVLGQNTFIL</sequence>
<evidence type="ECO:0000259" key="2">
    <source>
        <dbReference type="PROSITE" id="PS50125"/>
    </source>
</evidence>
<feature type="transmembrane region" description="Helical" evidence="1">
    <location>
        <begin position="957"/>
        <end position="982"/>
    </location>
</feature>
<evidence type="ECO:0000313" key="3">
    <source>
        <dbReference type="EMBL" id="KAK8865354.1"/>
    </source>
</evidence>
<accession>A0ABR2IPH7</accession>
<keyword evidence="1" id="KW-0812">Transmembrane</keyword>
<name>A0ABR2IPH7_9EUKA</name>
<dbReference type="Pfam" id="PF13426">
    <property type="entry name" value="PAS_9"/>
    <property type="match status" value="1"/>
</dbReference>
<proteinExistence type="predicted"/>
<dbReference type="SUPFAM" id="SSF55785">
    <property type="entry name" value="PYP-like sensor domain (PAS domain)"/>
    <property type="match status" value="1"/>
</dbReference>
<dbReference type="Gene3D" id="3.30.450.20">
    <property type="entry name" value="PAS domain"/>
    <property type="match status" value="1"/>
</dbReference>
<protein>
    <recommendedName>
        <fullName evidence="2">Guanylate cyclase domain-containing protein</fullName>
    </recommendedName>
</protein>
<dbReference type="EMBL" id="JAPFFF010000016">
    <property type="protein sequence ID" value="KAK8865354.1"/>
    <property type="molecule type" value="Genomic_DNA"/>
</dbReference>
<feature type="transmembrane region" description="Helical" evidence="1">
    <location>
        <begin position="884"/>
        <end position="909"/>
    </location>
</feature>
<feature type="transmembrane region" description="Helical" evidence="1">
    <location>
        <begin position="121"/>
        <end position="147"/>
    </location>
</feature>
<dbReference type="InterPro" id="IPR029787">
    <property type="entry name" value="Nucleotide_cyclase"/>
</dbReference>
<gene>
    <name evidence="3" type="ORF">M9Y10_010896</name>
</gene>
<dbReference type="InterPro" id="IPR035965">
    <property type="entry name" value="PAS-like_dom_sf"/>
</dbReference>